<dbReference type="EMBL" id="CM042050">
    <property type="protein sequence ID" value="KAI3735598.1"/>
    <property type="molecule type" value="Genomic_DNA"/>
</dbReference>
<protein>
    <submittedName>
        <fullName evidence="1">Uncharacterized protein</fullName>
    </submittedName>
</protein>
<name>A0ACB9CMX6_ARCLA</name>
<accession>A0ACB9CMX6</accession>
<keyword evidence="2" id="KW-1185">Reference proteome</keyword>
<sequence>MKMNKTNYLDRNACLYSTPRFLLVVVSNSLLGVCNNASSWGTHRLRRYIKDIRVLHDMVRVKAKDISLLISKHHVEYEILKVLSAGTAFPFLPSSDIFVATSTMKYPPS</sequence>
<dbReference type="Proteomes" id="UP001055879">
    <property type="component" value="Linkage Group LG04"/>
</dbReference>
<comment type="caution">
    <text evidence="1">The sequence shown here is derived from an EMBL/GenBank/DDBJ whole genome shotgun (WGS) entry which is preliminary data.</text>
</comment>
<reference evidence="1 2" key="2">
    <citation type="journal article" date="2022" name="Mol. Ecol. Resour.">
        <title>The genomes of chicory, endive, great burdock and yacon provide insights into Asteraceae paleo-polyploidization history and plant inulin production.</title>
        <authorList>
            <person name="Fan W."/>
            <person name="Wang S."/>
            <person name="Wang H."/>
            <person name="Wang A."/>
            <person name="Jiang F."/>
            <person name="Liu H."/>
            <person name="Zhao H."/>
            <person name="Xu D."/>
            <person name="Zhang Y."/>
        </authorList>
    </citation>
    <scope>NUCLEOTIDE SEQUENCE [LARGE SCALE GENOMIC DNA]</scope>
    <source>
        <strain evidence="2">cv. Niubang</strain>
    </source>
</reference>
<gene>
    <name evidence="1" type="ORF">L6452_15105</name>
</gene>
<evidence type="ECO:0000313" key="2">
    <source>
        <dbReference type="Proteomes" id="UP001055879"/>
    </source>
</evidence>
<proteinExistence type="predicted"/>
<reference evidence="2" key="1">
    <citation type="journal article" date="2022" name="Mol. Ecol. Resour.">
        <title>The genomes of chicory, endive, great burdock and yacon provide insights into Asteraceae palaeo-polyploidization history and plant inulin production.</title>
        <authorList>
            <person name="Fan W."/>
            <person name="Wang S."/>
            <person name="Wang H."/>
            <person name="Wang A."/>
            <person name="Jiang F."/>
            <person name="Liu H."/>
            <person name="Zhao H."/>
            <person name="Xu D."/>
            <person name="Zhang Y."/>
        </authorList>
    </citation>
    <scope>NUCLEOTIDE SEQUENCE [LARGE SCALE GENOMIC DNA]</scope>
    <source>
        <strain evidence="2">cv. Niubang</strain>
    </source>
</reference>
<organism evidence="1 2">
    <name type="scientific">Arctium lappa</name>
    <name type="common">Greater burdock</name>
    <name type="synonym">Lappa major</name>
    <dbReference type="NCBI Taxonomy" id="4217"/>
    <lineage>
        <taxon>Eukaryota</taxon>
        <taxon>Viridiplantae</taxon>
        <taxon>Streptophyta</taxon>
        <taxon>Embryophyta</taxon>
        <taxon>Tracheophyta</taxon>
        <taxon>Spermatophyta</taxon>
        <taxon>Magnoliopsida</taxon>
        <taxon>eudicotyledons</taxon>
        <taxon>Gunneridae</taxon>
        <taxon>Pentapetalae</taxon>
        <taxon>asterids</taxon>
        <taxon>campanulids</taxon>
        <taxon>Asterales</taxon>
        <taxon>Asteraceae</taxon>
        <taxon>Carduoideae</taxon>
        <taxon>Cardueae</taxon>
        <taxon>Arctiinae</taxon>
        <taxon>Arctium</taxon>
    </lineage>
</organism>
<evidence type="ECO:0000313" key="1">
    <source>
        <dbReference type="EMBL" id="KAI3735598.1"/>
    </source>
</evidence>